<comment type="subcellular location">
    <subcellularLocation>
        <location evidence="1">Membrane</location>
        <topology evidence="1">Multi-pass membrane protein</topology>
    </subcellularLocation>
</comment>
<organism evidence="10 11">
    <name type="scientific">Brachionus plicatilis</name>
    <name type="common">Marine rotifer</name>
    <name type="synonym">Brachionus muelleri</name>
    <dbReference type="NCBI Taxonomy" id="10195"/>
    <lineage>
        <taxon>Eukaryota</taxon>
        <taxon>Metazoa</taxon>
        <taxon>Spiralia</taxon>
        <taxon>Gnathifera</taxon>
        <taxon>Rotifera</taxon>
        <taxon>Eurotatoria</taxon>
        <taxon>Monogononta</taxon>
        <taxon>Pseudotrocha</taxon>
        <taxon>Ploima</taxon>
        <taxon>Brachionidae</taxon>
        <taxon>Brachionus</taxon>
    </lineage>
</organism>
<keyword evidence="11" id="KW-1185">Reference proteome</keyword>
<evidence type="ECO:0000256" key="5">
    <source>
        <dbReference type="ARBA" id="ARBA00022801"/>
    </source>
</evidence>
<keyword evidence="6 8" id="KW-1133">Transmembrane helix</keyword>
<keyword evidence="4 8" id="KW-0812">Transmembrane</keyword>
<evidence type="ECO:0000256" key="3">
    <source>
        <dbReference type="ARBA" id="ARBA00022670"/>
    </source>
</evidence>
<evidence type="ECO:0000256" key="4">
    <source>
        <dbReference type="ARBA" id="ARBA00022692"/>
    </source>
</evidence>
<reference evidence="10 11" key="1">
    <citation type="journal article" date="2018" name="Sci. Rep.">
        <title>Genomic signatures of local adaptation to the degree of environmental predictability in rotifers.</title>
        <authorList>
            <person name="Franch-Gras L."/>
            <person name="Hahn C."/>
            <person name="Garcia-Roger E.M."/>
            <person name="Carmona M.J."/>
            <person name="Serra M."/>
            <person name="Gomez A."/>
        </authorList>
    </citation>
    <scope>NUCLEOTIDE SEQUENCE [LARGE SCALE GENOMIC DNA]</scope>
    <source>
        <strain evidence="10">HYR1</strain>
    </source>
</reference>
<evidence type="ECO:0000256" key="8">
    <source>
        <dbReference type="SAM" id="Phobius"/>
    </source>
</evidence>
<gene>
    <name evidence="10" type="ORF">BpHYR1_015891</name>
</gene>
<dbReference type="EMBL" id="REGN01007934">
    <property type="protein sequence ID" value="RNA04883.1"/>
    <property type="molecule type" value="Genomic_DNA"/>
</dbReference>
<keyword evidence="7 8" id="KW-0472">Membrane</keyword>
<dbReference type="GO" id="GO:0006508">
    <property type="term" value="P:proteolysis"/>
    <property type="evidence" value="ECO:0007669"/>
    <property type="project" value="UniProtKB-KW"/>
</dbReference>
<dbReference type="SUPFAM" id="SSF144091">
    <property type="entry name" value="Rhomboid-like"/>
    <property type="match status" value="1"/>
</dbReference>
<dbReference type="OrthoDB" id="10257275at2759"/>
<evidence type="ECO:0000313" key="11">
    <source>
        <dbReference type="Proteomes" id="UP000276133"/>
    </source>
</evidence>
<evidence type="ECO:0000256" key="7">
    <source>
        <dbReference type="ARBA" id="ARBA00023136"/>
    </source>
</evidence>
<evidence type="ECO:0000259" key="9">
    <source>
        <dbReference type="Pfam" id="PF01694"/>
    </source>
</evidence>
<feature type="transmembrane region" description="Helical" evidence="8">
    <location>
        <begin position="197"/>
        <end position="218"/>
    </location>
</feature>
<evidence type="ECO:0000313" key="10">
    <source>
        <dbReference type="EMBL" id="RNA04883.1"/>
    </source>
</evidence>
<dbReference type="Gene3D" id="1.20.1540.10">
    <property type="entry name" value="Rhomboid-like"/>
    <property type="match status" value="1"/>
</dbReference>
<dbReference type="Pfam" id="PF01694">
    <property type="entry name" value="Rhomboid"/>
    <property type="match status" value="1"/>
</dbReference>
<dbReference type="AlphaFoldDB" id="A0A3M7Q0R8"/>
<dbReference type="InterPro" id="IPR022764">
    <property type="entry name" value="Peptidase_S54_rhomboid_dom"/>
</dbReference>
<dbReference type="InterPro" id="IPR035952">
    <property type="entry name" value="Rhomboid-like_sf"/>
</dbReference>
<dbReference type="Proteomes" id="UP000276133">
    <property type="component" value="Unassembled WGS sequence"/>
</dbReference>
<evidence type="ECO:0000256" key="1">
    <source>
        <dbReference type="ARBA" id="ARBA00004141"/>
    </source>
</evidence>
<comment type="caution">
    <text evidence="10">The sequence shown here is derived from an EMBL/GenBank/DDBJ whole genome shotgun (WGS) entry which is preliminary data.</text>
</comment>
<dbReference type="STRING" id="10195.A0A3M7Q0R8"/>
<feature type="transmembrane region" description="Helical" evidence="8">
    <location>
        <begin position="175"/>
        <end position="191"/>
    </location>
</feature>
<feature type="transmembrane region" description="Helical" evidence="8">
    <location>
        <begin position="101"/>
        <end position="122"/>
    </location>
</feature>
<keyword evidence="5" id="KW-0378">Hydrolase</keyword>
<dbReference type="GO" id="GO:0016020">
    <property type="term" value="C:membrane"/>
    <property type="evidence" value="ECO:0007669"/>
    <property type="project" value="UniProtKB-SubCell"/>
</dbReference>
<protein>
    <submittedName>
        <fullName evidence="10">Rhomboid-related 4</fullName>
    </submittedName>
</protein>
<dbReference type="PANTHER" id="PTHR43066">
    <property type="entry name" value="RHOMBOID-RELATED PROTEIN"/>
    <property type="match status" value="1"/>
</dbReference>
<evidence type="ECO:0000256" key="2">
    <source>
        <dbReference type="ARBA" id="ARBA00009045"/>
    </source>
</evidence>
<sequence length="241" mass="27654">MRREKPKQAAFLLIAQLLRSDRIPPVTLAVIAINICIYLELFEFNFPTLGSVCLSFNFILYNREWKRILLSPFFHGDDWHLYYNMISFSIKGRSMEQKYGSFYFAILLSVFSVSTGLIYLAIEYLSYKILETNYALDSCAIGFSGVIFALKVLTTHDLPSGTIYGFDGIQVPSKYAYWFELIIISLLTPNVSFAGHLAGIVVGLLYINGPLKILIDFLSSIGMERRPRFYTTHSQHRRYGY</sequence>
<feature type="domain" description="Peptidase S54 rhomboid" evidence="9">
    <location>
        <begin position="63"/>
        <end position="207"/>
    </location>
</feature>
<dbReference type="GO" id="GO:0004252">
    <property type="term" value="F:serine-type endopeptidase activity"/>
    <property type="evidence" value="ECO:0007669"/>
    <property type="project" value="InterPro"/>
</dbReference>
<comment type="similarity">
    <text evidence="2">Belongs to the peptidase S54 family.</text>
</comment>
<evidence type="ECO:0000256" key="6">
    <source>
        <dbReference type="ARBA" id="ARBA00022989"/>
    </source>
</evidence>
<keyword evidence="3" id="KW-0645">Protease</keyword>
<dbReference type="PANTHER" id="PTHR43066:SF1">
    <property type="entry name" value="RHOMBOID PROTEIN 2"/>
    <property type="match status" value="1"/>
</dbReference>
<accession>A0A3M7Q0R8</accession>
<name>A0A3M7Q0R8_BRAPC</name>
<proteinExistence type="inferred from homology"/>
<dbReference type="FunFam" id="1.20.1540.10:FF:000008">
    <property type="entry name" value="RHOMBOID-like protein 13"/>
    <property type="match status" value="1"/>
</dbReference>
<feature type="transmembrane region" description="Helical" evidence="8">
    <location>
        <begin position="134"/>
        <end position="154"/>
    </location>
</feature>